<dbReference type="Pfam" id="PF26336">
    <property type="entry name" value="MacP_activator"/>
    <property type="match status" value="1"/>
</dbReference>
<dbReference type="EMBL" id="UHFF01000002">
    <property type="protein sequence ID" value="SUN47648.1"/>
    <property type="molecule type" value="Genomic_DNA"/>
</dbReference>
<accession>A0A0G7RXA1</accession>
<dbReference type="AlphaFoldDB" id="A0A0G7RXA1"/>
<evidence type="ECO:0000313" key="1">
    <source>
        <dbReference type="EMBL" id="SUN47648.1"/>
    </source>
</evidence>
<dbReference type="RefSeq" id="WP_012679907.1">
    <property type="nucleotide sequence ID" value="NZ_BTYB01000003.1"/>
</dbReference>
<dbReference type="OMA" id="EDYDQEF"/>
<evidence type="ECO:0000313" key="2">
    <source>
        <dbReference type="Proteomes" id="UP000254461"/>
    </source>
</evidence>
<dbReference type="InterPro" id="IPR047752">
    <property type="entry name" value="MacP"/>
</dbReference>
<gene>
    <name evidence="1" type="ORF">NCTC12092_01497</name>
</gene>
<dbReference type="GeneID" id="83705340"/>
<organism evidence="1 2">
    <name type="scientific">Streptococcus equi subsp. equi</name>
    <dbReference type="NCBI Taxonomy" id="148942"/>
    <lineage>
        <taxon>Bacteria</taxon>
        <taxon>Bacillati</taxon>
        <taxon>Bacillota</taxon>
        <taxon>Bacilli</taxon>
        <taxon>Lactobacillales</taxon>
        <taxon>Streptococcaceae</taxon>
        <taxon>Streptococcus</taxon>
    </lineage>
</organism>
<sequence>MGKPLLTDDIIEKAQRGEQFEPDDYADFETKIMTFEDKHTDRIYKSRRIENAKRSRFQSRLNLILLAVLVLIALLVYAVFNL</sequence>
<name>A0A0G7RXA1_9STRE</name>
<dbReference type="NCBIfam" id="NF038277">
    <property type="entry name" value="accessory_MacP"/>
    <property type="match status" value="1"/>
</dbReference>
<proteinExistence type="predicted"/>
<protein>
    <submittedName>
        <fullName evidence="1">Membrane protein</fullName>
    </submittedName>
</protein>
<dbReference type="Proteomes" id="UP000254461">
    <property type="component" value="Unassembled WGS sequence"/>
</dbReference>
<reference evidence="1 2" key="1">
    <citation type="submission" date="2018-06" db="EMBL/GenBank/DDBJ databases">
        <authorList>
            <consortium name="Pathogen Informatics"/>
            <person name="Doyle S."/>
        </authorList>
    </citation>
    <scope>NUCLEOTIDE SEQUENCE [LARGE SCALE GENOMIC DNA]</scope>
    <source>
        <strain evidence="1 2">NCTC12092</strain>
    </source>
</reference>